<dbReference type="InterPro" id="IPR057169">
    <property type="entry name" value="DUF7847"/>
</dbReference>
<feature type="domain" description="DUF7847" evidence="3">
    <location>
        <begin position="179"/>
        <end position="458"/>
    </location>
</feature>
<evidence type="ECO:0000256" key="1">
    <source>
        <dbReference type="SAM" id="MobiDB-lite"/>
    </source>
</evidence>
<evidence type="ECO:0000259" key="3">
    <source>
        <dbReference type="Pfam" id="PF25231"/>
    </source>
</evidence>
<dbReference type="Pfam" id="PF25231">
    <property type="entry name" value="DUF7847"/>
    <property type="match status" value="1"/>
</dbReference>
<name>A0A419HSJ1_9PSEU</name>
<feature type="transmembrane region" description="Helical" evidence="2">
    <location>
        <begin position="381"/>
        <end position="406"/>
    </location>
</feature>
<sequence length="484" mass="48565">MAAASAGRCRRGVSMTDTPGSPGSGEDSPTPGQGIPVPGASGDAQTPPPGDAGAGKPDDAAGDSGQPPSSGGVVGDSGPPVTLPPDAVAKVPGEPSGAGQPPPEIPAQPETPSPGGSAPPAGAVPPGWTPPPSVSGQWQAPGSPPPPPSHPGGYGYGPPRGWNPRGLGKPGVIALRPLNISDLLDGAITAIRRYPLLILGVSAIVAVVTAGLNLVASLLIVPNFERVARIGPAATQAEQLNALYNLLGSTLLSLVPSLVIGLLGQAFLTGFLTVVMGKAVLGRPVGFRSAMSEAAPRLLRLLVLTVLYGAAVLAACAAGAGVAVLLGLALGPVAILFGVLAVILPVIPYVFWSLAGAALVLERGTIKQAFARSVKLVTGSFWRVFGVLLLAAIIGWLITMIIGIPFSVGSGALSGMFDPQNASLPQVSTGGLVLQSVGAVIASTLVTPFTALVTVLLYIDQRMRREGMDIELARAAGLQPPQAW</sequence>
<dbReference type="PANTHER" id="PTHR33133">
    <property type="entry name" value="OS08G0107100 PROTEIN-RELATED"/>
    <property type="match status" value="1"/>
</dbReference>
<feature type="compositionally biased region" description="Low complexity" evidence="1">
    <location>
        <begin position="62"/>
        <end position="80"/>
    </location>
</feature>
<keyword evidence="2" id="KW-1133">Transmembrane helix</keyword>
<gene>
    <name evidence="4" type="ORF">D5S19_25855</name>
</gene>
<keyword evidence="5" id="KW-1185">Reference proteome</keyword>
<keyword evidence="2" id="KW-0472">Membrane</keyword>
<feature type="compositionally biased region" description="Low complexity" evidence="1">
    <location>
        <begin position="113"/>
        <end position="126"/>
    </location>
</feature>
<protein>
    <recommendedName>
        <fullName evidence="3">DUF7847 domain-containing protein</fullName>
    </recommendedName>
</protein>
<feature type="transmembrane region" description="Helical" evidence="2">
    <location>
        <begin position="334"/>
        <end position="361"/>
    </location>
</feature>
<feature type="transmembrane region" description="Helical" evidence="2">
    <location>
        <begin position="301"/>
        <end position="328"/>
    </location>
</feature>
<feature type="compositionally biased region" description="Pro residues" evidence="1">
    <location>
        <begin position="100"/>
        <end position="112"/>
    </location>
</feature>
<comment type="caution">
    <text evidence="4">The sequence shown here is derived from an EMBL/GenBank/DDBJ whole genome shotgun (WGS) entry which is preliminary data.</text>
</comment>
<evidence type="ECO:0000313" key="5">
    <source>
        <dbReference type="Proteomes" id="UP000285112"/>
    </source>
</evidence>
<dbReference type="Proteomes" id="UP000285112">
    <property type="component" value="Unassembled WGS sequence"/>
</dbReference>
<evidence type="ECO:0000313" key="4">
    <source>
        <dbReference type="EMBL" id="RJQ79555.1"/>
    </source>
</evidence>
<feature type="region of interest" description="Disordered" evidence="1">
    <location>
        <begin position="1"/>
        <end position="161"/>
    </location>
</feature>
<dbReference type="AlphaFoldDB" id="A0A419HSJ1"/>
<feature type="transmembrane region" description="Helical" evidence="2">
    <location>
        <begin position="196"/>
        <end position="221"/>
    </location>
</feature>
<evidence type="ECO:0000256" key="2">
    <source>
        <dbReference type="SAM" id="Phobius"/>
    </source>
</evidence>
<proteinExistence type="predicted"/>
<dbReference type="EMBL" id="QZFV01000120">
    <property type="protein sequence ID" value="RJQ79555.1"/>
    <property type="molecule type" value="Genomic_DNA"/>
</dbReference>
<feature type="transmembrane region" description="Helical" evidence="2">
    <location>
        <begin position="432"/>
        <end position="459"/>
    </location>
</feature>
<dbReference type="OrthoDB" id="121140at2"/>
<reference evidence="4 5" key="1">
    <citation type="submission" date="2018-09" db="EMBL/GenBank/DDBJ databases">
        <title>YIM PH 21725 draft genome.</title>
        <authorList>
            <person name="Miao C."/>
        </authorList>
    </citation>
    <scope>NUCLEOTIDE SEQUENCE [LARGE SCALE GENOMIC DNA]</scope>
    <source>
        <strain evidence="5">YIM PH21725</strain>
    </source>
</reference>
<feature type="transmembrane region" description="Helical" evidence="2">
    <location>
        <begin position="254"/>
        <end position="281"/>
    </location>
</feature>
<accession>A0A419HSJ1</accession>
<keyword evidence="2" id="KW-0812">Transmembrane</keyword>
<organism evidence="4 5">
    <name type="scientific">Amycolatopsis panacis</name>
    <dbReference type="NCBI Taxonomy" id="2340917"/>
    <lineage>
        <taxon>Bacteria</taxon>
        <taxon>Bacillati</taxon>
        <taxon>Actinomycetota</taxon>
        <taxon>Actinomycetes</taxon>
        <taxon>Pseudonocardiales</taxon>
        <taxon>Pseudonocardiaceae</taxon>
        <taxon>Amycolatopsis</taxon>
    </lineage>
</organism>
<dbReference type="PANTHER" id="PTHR33133:SF1">
    <property type="entry name" value="EXPRESSED PROTEIN-RELATED"/>
    <property type="match status" value="1"/>
</dbReference>